<dbReference type="GO" id="GO:0047372">
    <property type="term" value="F:monoacylglycerol lipase activity"/>
    <property type="evidence" value="ECO:0007669"/>
    <property type="project" value="TreeGrafter"/>
</dbReference>
<evidence type="ECO:0000313" key="6">
    <source>
        <dbReference type="EMBL" id="WVZ17311.1"/>
    </source>
</evidence>
<dbReference type="EMBL" id="CP144698">
    <property type="protein sequence ID" value="WVZ17311.1"/>
    <property type="molecule type" value="Genomic_DNA"/>
</dbReference>
<sequence>MQIRKRDALKETRIGEALTNLVIPAFDIKKQKPVVFSSYKLKKVPYLNAFLSDICASSSTAATQFPPYFFENHGVEFNLVDGEAALNPTQIAVSEVLQQNEHPEIFVLSLGTPASESEEIYDADQAATWPKETWAIIDPKFQDRAYTAITEYYLSSIFSCFQPRKTYLRVQGYDLNPDLSDPVNVTQANLDGLEEAGKKLLTKKVVKFNLDTFDLEQDKETYAEALHSYAIFLDSILRRMVLYFCEGLLIFCMEKENVVGEANLWKKENKHI</sequence>
<evidence type="ECO:0000256" key="4">
    <source>
        <dbReference type="PROSITE-ProRule" id="PRU01161"/>
    </source>
</evidence>
<dbReference type="InterPro" id="IPR002641">
    <property type="entry name" value="PNPLA_dom"/>
</dbReference>
<proteinExistence type="inferred from homology"/>
<feature type="domain" description="PNPLA" evidence="5">
    <location>
        <begin position="1"/>
        <end position="95"/>
    </location>
</feature>
<evidence type="ECO:0000256" key="2">
    <source>
        <dbReference type="ARBA" id="ARBA00022963"/>
    </source>
</evidence>
<dbReference type="SUPFAM" id="SSF52151">
    <property type="entry name" value="FabD/lysophospholipase-like"/>
    <property type="match status" value="1"/>
</dbReference>
<dbReference type="InterPro" id="IPR016035">
    <property type="entry name" value="Acyl_Trfase/lysoPLipase"/>
</dbReference>
<keyword evidence="3" id="KW-0443">Lipid metabolism</keyword>
<name>A0AAQ3S6A1_VIGMU</name>
<organism evidence="6 7">
    <name type="scientific">Vigna mungo</name>
    <name type="common">Black gram</name>
    <name type="synonym">Phaseolus mungo</name>
    <dbReference type="NCBI Taxonomy" id="3915"/>
    <lineage>
        <taxon>Eukaryota</taxon>
        <taxon>Viridiplantae</taxon>
        <taxon>Streptophyta</taxon>
        <taxon>Embryophyta</taxon>
        <taxon>Tracheophyta</taxon>
        <taxon>Spermatophyta</taxon>
        <taxon>Magnoliopsida</taxon>
        <taxon>eudicotyledons</taxon>
        <taxon>Gunneridae</taxon>
        <taxon>Pentapetalae</taxon>
        <taxon>rosids</taxon>
        <taxon>fabids</taxon>
        <taxon>Fabales</taxon>
        <taxon>Fabaceae</taxon>
        <taxon>Papilionoideae</taxon>
        <taxon>50 kb inversion clade</taxon>
        <taxon>NPAAA clade</taxon>
        <taxon>indigoferoid/millettioid clade</taxon>
        <taxon>Phaseoleae</taxon>
        <taxon>Vigna</taxon>
    </lineage>
</organism>
<dbReference type="PANTHER" id="PTHR32176">
    <property type="entry name" value="XYLOSE ISOMERASE"/>
    <property type="match status" value="1"/>
</dbReference>
<dbReference type="GO" id="GO:0004620">
    <property type="term" value="F:phospholipase activity"/>
    <property type="evidence" value="ECO:0007669"/>
    <property type="project" value="TreeGrafter"/>
</dbReference>
<evidence type="ECO:0000259" key="5">
    <source>
        <dbReference type="PROSITE" id="PS51635"/>
    </source>
</evidence>
<keyword evidence="7" id="KW-1185">Reference proteome</keyword>
<dbReference type="PROSITE" id="PS51635">
    <property type="entry name" value="PNPLA"/>
    <property type="match status" value="1"/>
</dbReference>
<protein>
    <recommendedName>
        <fullName evidence="5">PNPLA domain-containing protein</fullName>
    </recommendedName>
</protein>
<dbReference type="AlphaFoldDB" id="A0AAQ3S6A1"/>
<evidence type="ECO:0000313" key="7">
    <source>
        <dbReference type="Proteomes" id="UP001374535"/>
    </source>
</evidence>
<evidence type="ECO:0000256" key="3">
    <source>
        <dbReference type="ARBA" id="ARBA00023098"/>
    </source>
</evidence>
<keyword evidence="2" id="KW-0442">Lipid degradation</keyword>
<comment type="similarity">
    <text evidence="1">Belongs to the patatin family.</text>
</comment>
<dbReference type="PANTHER" id="PTHR32176:SF33">
    <property type="entry name" value="PATATIN"/>
    <property type="match status" value="1"/>
</dbReference>
<reference evidence="6 7" key="1">
    <citation type="journal article" date="2023" name="Life. Sci Alliance">
        <title>Evolutionary insights into 3D genome organization and epigenetic landscape of Vigna mungo.</title>
        <authorList>
            <person name="Junaid A."/>
            <person name="Singh B."/>
            <person name="Bhatia S."/>
        </authorList>
    </citation>
    <scope>NUCLEOTIDE SEQUENCE [LARGE SCALE GENOMIC DNA]</scope>
    <source>
        <strain evidence="6">Urdbean</strain>
    </source>
</reference>
<dbReference type="Proteomes" id="UP001374535">
    <property type="component" value="Chromosome 3"/>
</dbReference>
<accession>A0AAQ3S6A1</accession>
<comment type="caution">
    <text evidence="4">Lacks conserved residue(s) required for the propagation of feature annotation.</text>
</comment>
<evidence type="ECO:0000256" key="1">
    <source>
        <dbReference type="ARBA" id="ARBA00010240"/>
    </source>
</evidence>
<gene>
    <name evidence="6" type="ORF">V8G54_010293</name>
</gene>
<dbReference type="Gene3D" id="3.40.1090.10">
    <property type="entry name" value="Cytosolic phospholipase A2 catalytic domain"/>
    <property type="match status" value="1"/>
</dbReference>
<dbReference type="GO" id="GO:0016042">
    <property type="term" value="P:lipid catabolic process"/>
    <property type="evidence" value="ECO:0007669"/>
    <property type="project" value="UniProtKB-KW"/>
</dbReference>